<gene>
    <name evidence="1" type="ORF">E9229_003716</name>
</gene>
<keyword evidence="2" id="KW-1185">Reference proteome</keyword>
<comment type="caution">
    <text evidence="1">The sequence shown here is derived from an EMBL/GenBank/DDBJ whole genome shotgun (WGS) entry which is preliminary data.</text>
</comment>
<dbReference type="Proteomes" id="UP000523000">
    <property type="component" value="Unassembled WGS sequence"/>
</dbReference>
<reference evidence="1 2" key="1">
    <citation type="submission" date="2020-08" db="EMBL/GenBank/DDBJ databases">
        <title>Sequencing the genomes of 1000 actinobacteria strains.</title>
        <authorList>
            <person name="Klenk H.-P."/>
        </authorList>
    </citation>
    <scope>NUCLEOTIDE SEQUENCE [LARGE SCALE GENOMIC DNA]</scope>
    <source>
        <strain evidence="1 2">DSM 22826</strain>
    </source>
</reference>
<evidence type="ECO:0000313" key="2">
    <source>
        <dbReference type="Proteomes" id="UP000523000"/>
    </source>
</evidence>
<proteinExistence type="predicted"/>
<protein>
    <recommendedName>
        <fullName evidence="3">XcbB/CpsF family capsular polysaccharide biosynthesis protein</fullName>
    </recommendedName>
</protein>
<dbReference type="ESTHER" id="9micc-a0a839qmj4">
    <property type="family name" value="XcbB_CpsF_sero"/>
</dbReference>
<sequence length="362" mass="40475">MKTNETERNFMNSNPSVLHVEASEGAGALDAIDASNGATSFIHVQHREGSSERVNLTQVARHNPDRRDLLVGLAARGFYGYVTDDYITRYVHERRLNALWNPLKSGEYSMSAEGVVYSYTAPTVDLGNTKLLVIFSAMNAPIYSSSLMRYFAQNFSTAQKYITPETAILRISDVGGVVGNFYMNTSYHLNNVENIQKLIKKISISKNIMSLNIVLYGTSKGGTAALYHGLIGDYKSISVDPVVSDHHYVELWSDSHFTVNSIFIETKESLFRRTVSEYLENCKNIEPEVRNVVICSKRSPQYKYIEQILIDPLISRLSFFNVDHPGILDHPDVGPKSLPITTMIINSLLYGIDIKSGLTTVV</sequence>
<dbReference type="NCBIfam" id="NF033892">
    <property type="entry name" value="XcbB_CpsF_sero"/>
    <property type="match status" value="1"/>
</dbReference>
<organism evidence="1 2">
    <name type="scientific">Paeniglutamicibacter cryotolerans</name>
    <dbReference type="NCBI Taxonomy" id="670079"/>
    <lineage>
        <taxon>Bacteria</taxon>
        <taxon>Bacillati</taxon>
        <taxon>Actinomycetota</taxon>
        <taxon>Actinomycetes</taxon>
        <taxon>Micrococcales</taxon>
        <taxon>Micrococcaceae</taxon>
        <taxon>Paeniglutamicibacter</taxon>
    </lineage>
</organism>
<dbReference type="EMBL" id="JACHVS010000002">
    <property type="protein sequence ID" value="MBB2997469.1"/>
    <property type="molecule type" value="Genomic_DNA"/>
</dbReference>
<evidence type="ECO:0008006" key="3">
    <source>
        <dbReference type="Google" id="ProtNLM"/>
    </source>
</evidence>
<accession>A0A839QMJ4</accession>
<name>A0A839QMJ4_9MICC</name>
<evidence type="ECO:0000313" key="1">
    <source>
        <dbReference type="EMBL" id="MBB2997469.1"/>
    </source>
</evidence>
<dbReference type="AlphaFoldDB" id="A0A839QMJ4"/>
<dbReference type="RefSeq" id="WP_183513016.1">
    <property type="nucleotide sequence ID" value="NZ_BAABGK010000012.1"/>
</dbReference>